<reference evidence="4 5" key="1">
    <citation type="journal article" date="2020" name="J Geophys Res Biogeosci">
        <title>Magnetotaxis as an Adaptation to Enable Bacterial Shuttling of Microbial Sulfur and Sulfur Cycling Across Aquatic Oxic#Anoxic Interfaces.</title>
        <authorList>
            <person name="Li J."/>
            <person name="Liu P."/>
            <person name="Wang J."/>
            <person name="Roberts A.P."/>
            <person name="Pan Y."/>
        </authorList>
    </citation>
    <scope>NUCLEOTIDE SEQUENCE [LARGE SCALE GENOMIC DNA]</scope>
    <source>
        <strain evidence="4 5">MYR-1_YQ</strain>
    </source>
</reference>
<evidence type="ECO:0000256" key="1">
    <source>
        <dbReference type="ARBA" id="ARBA00022670"/>
    </source>
</evidence>
<keyword evidence="2" id="KW-0378">Hydrolase</keyword>
<dbReference type="GO" id="GO:0008233">
    <property type="term" value="F:peptidase activity"/>
    <property type="evidence" value="ECO:0007669"/>
    <property type="project" value="UniProtKB-KW"/>
</dbReference>
<dbReference type="GO" id="GO:0006508">
    <property type="term" value="P:proteolysis"/>
    <property type="evidence" value="ECO:0007669"/>
    <property type="project" value="UniProtKB-KW"/>
</dbReference>
<dbReference type="EMBL" id="JABXWD010000350">
    <property type="protein sequence ID" value="MBV6342816.1"/>
    <property type="molecule type" value="Genomic_DNA"/>
</dbReference>
<dbReference type="PANTHER" id="PTHR10381">
    <property type="entry name" value="ATP-DEPENDENT CLP PROTEASE PROTEOLYTIC SUBUNIT"/>
    <property type="match status" value="1"/>
</dbReference>
<organism evidence="4 5">
    <name type="scientific">Candidatus Magnetobacterium casense</name>
    <dbReference type="NCBI Taxonomy" id="1455061"/>
    <lineage>
        <taxon>Bacteria</taxon>
        <taxon>Pseudomonadati</taxon>
        <taxon>Nitrospirota</taxon>
        <taxon>Thermodesulfovibrionia</taxon>
        <taxon>Thermodesulfovibrionales</taxon>
        <taxon>Candidatus Magnetobacteriaceae</taxon>
        <taxon>Candidatus Magnetobacterium</taxon>
    </lineage>
</organism>
<dbReference type="PANTHER" id="PTHR10381:SF70">
    <property type="entry name" value="ATP-DEPENDENT CLP PROTEASE PROTEOLYTIC SUBUNIT"/>
    <property type="match status" value="1"/>
</dbReference>
<dbReference type="Proteomes" id="UP001196980">
    <property type="component" value="Unassembled WGS sequence"/>
</dbReference>
<comment type="caution">
    <text evidence="4">The sequence shown here is derived from an EMBL/GenBank/DDBJ whole genome shotgun (WGS) entry which is preliminary data.</text>
</comment>
<keyword evidence="1 4" id="KW-0645">Protease</keyword>
<gene>
    <name evidence="4" type="ORF">HWQ67_14615</name>
</gene>
<sequence length="251" mass="27667">MENSSRNPVKAIWAVVIFLAVTVLVLKLCGCATSPSSQESVHRVIVTCENGKATEQQKEDAIKKVMTVPYTDPELPTGSYIIGDTGYFTLWAHIGTMDCLNLFKSIEVMKFKKIGKLHMLINSGGGSAFDGMALADLLIRASKDGMEVTCEASGVVASAAVPIFAVGTKRIASKGTIFMIHEGKLHKFLAAEGKDDLRSQQEMLDMEETRYNTILSERSKLSISEIEKMCKRTTWFTAEKAKEWGFVDEIK</sequence>
<evidence type="ECO:0000256" key="3">
    <source>
        <dbReference type="ARBA" id="ARBA00022825"/>
    </source>
</evidence>
<evidence type="ECO:0000313" key="5">
    <source>
        <dbReference type="Proteomes" id="UP001196980"/>
    </source>
</evidence>
<evidence type="ECO:0000313" key="4">
    <source>
        <dbReference type="EMBL" id="MBV6342816.1"/>
    </source>
</evidence>
<keyword evidence="3" id="KW-0720">Serine protease</keyword>
<dbReference type="CDD" id="cd07016">
    <property type="entry name" value="S14_ClpP_1"/>
    <property type="match status" value="1"/>
</dbReference>
<accession>A0ABS6S1Y4</accession>
<keyword evidence="5" id="KW-1185">Reference proteome</keyword>
<name>A0ABS6S1Y4_9BACT</name>
<evidence type="ECO:0000256" key="2">
    <source>
        <dbReference type="ARBA" id="ARBA00022801"/>
    </source>
</evidence>
<dbReference type="RefSeq" id="WP_218253429.1">
    <property type="nucleotide sequence ID" value="NZ_JABXWD010000350.1"/>
</dbReference>
<protein>
    <submittedName>
        <fullName evidence="4">Clp protease ClpP</fullName>
    </submittedName>
</protein>
<proteinExistence type="predicted"/>
<dbReference type="InterPro" id="IPR023562">
    <property type="entry name" value="ClpP/TepA"/>
</dbReference>
<dbReference type="Pfam" id="PF00574">
    <property type="entry name" value="CLP_protease"/>
    <property type="match status" value="1"/>
</dbReference>